<dbReference type="InterPro" id="IPR025960">
    <property type="entry name" value="RVT_N"/>
</dbReference>
<evidence type="ECO:0000313" key="5">
    <source>
        <dbReference type="Proteomes" id="UP000250675"/>
    </source>
</evidence>
<comment type="similarity">
    <text evidence="1">Belongs to the bacterial reverse transcriptase family.</text>
</comment>
<reference evidence="4 5" key="1">
    <citation type="submission" date="2018-06" db="EMBL/GenBank/DDBJ databases">
        <authorList>
            <consortium name="Pathogen Informatics"/>
            <person name="Doyle S."/>
        </authorList>
    </citation>
    <scope>NUCLEOTIDE SEQUENCE [LARGE SCALE GENOMIC DNA]</scope>
    <source>
        <strain evidence="4 5">NCTC9645</strain>
    </source>
</reference>
<dbReference type="GO" id="GO:0003964">
    <property type="term" value="F:RNA-directed DNA polymerase activity"/>
    <property type="evidence" value="ECO:0007669"/>
    <property type="project" value="UniProtKB-KW"/>
</dbReference>
<keyword evidence="4" id="KW-0695">RNA-directed DNA polymerase</keyword>
<name>A0A2X3C6N3_KLEPN</name>
<dbReference type="EMBL" id="UASO01000003">
    <property type="protein sequence ID" value="SQC12492.1"/>
    <property type="molecule type" value="Genomic_DNA"/>
</dbReference>
<keyword evidence="4" id="KW-0548">Nucleotidyltransferase</keyword>
<feature type="domain" description="Reverse transcriptase" evidence="2">
    <location>
        <begin position="112"/>
        <end position="170"/>
    </location>
</feature>
<keyword evidence="4" id="KW-0808">Transferase</keyword>
<gene>
    <name evidence="4" type="primary">ltrA_6</name>
    <name evidence="4" type="ORF">NCTC9645_00909</name>
</gene>
<dbReference type="InterPro" id="IPR043502">
    <property type="entry name" value="DNA/RNA_pol_sf"/>
</dbReference>
<dbReference type="PANTHER" id="PTHR34047:SF10">
    <property type="entry name" value="GROUP II INTRON-ASSOCIATED OPEN READING FRAME"/>
    <property type="match status" value="1"/>
</dbReference>
<dbReference type="AlphaFoldDB" id="A0A2X3C6N3"/>
<dbReference type="InterPro" id="IPR000477">
    <property type="entry name" value="RT_dom"/>
</dbReference>
<protein>
    <submittedName>
        <fullName evidence="4">Retron-type reverse transcriptase</fullName>
    </submittedName>
</protein>
<organism evidence="4 5">
    <name type="scientific">Klebsiella pneumoniae</name>
    <dbReference type="NCBI Taxonomy" id="573"/>
    <lineage>
        <taxon>Bacteria</taxon>
        <taxon>Pseudomonadati</taxon>
        <taxon>Pseudomonadota</taxon>
        <taxon>Gammaproteobacteria</taxon>
        <taxon>Enterobacterales</taxon>
        <taxon>Enterobacteriaceae</taxon>
        <taxon>Klebsiella/Raoultella group</taxon>
        <taxon>Klebsiella</taxon>
        <taxon>Klebsiella pneumoniae complex</taxon>
    </lineage>
</organism>
<feature type="domain" description="Reverse transcriptase N-terminal" evidence="3">
    <location>
        <begin position="16"/>
        <end position="96"/>
    </location>
</feature>
<dbReference type="InterPro" id="IPR051083">
    <property type="entry name" value="GrpII_Intron_Splice-Mob/Def"/>
</dbReference>
<dbReference type="Proteomes" id="UP000250675">
    <property type="component" value="Unassembled WGS sequence"/>
</dbReference>
<dbReference type="SUPFAM" id="SSF56672">
    <property type="entry name" value="DNA/RNA polymerases"/>
    <property type="match status" value="1"/>
</dbReference>
<sequence length="212" mass="24424">MNTHISVSTIPHPTGWHTIDWKACHARVRKLQLRIAKATRQQQWRQVRELQRILTRSFSGKAVAVRRVTENTGKRTPGIDGKIWHTPKEKWEGICSLNLCGYRPQPLRRIHIPKSNGKTRPLGIPTMRDRAMQALWLLALEPVSETTADHNSYGFRPMRSTHDAIESIFLRMSRKYRPNGYWRAILKGVSITSAMTGCFPIFRWTGDCLKNG</sequence>
<evidence type="ECO:0000313" key="4">
    <source>
        <dbReference type="EMBL" id="SQC12492.1"/>
    </source>
</evidence>
<evidence type="ECO:0000259" key="2">
    <source>
        <dbReference type="Pfam" id="PF00078"/>
    </source>
</evidence>
<dbReference type="CDD" id="cd01651">
    <property type="entry name" value="RT_G2_intron"/>
    <property type="match status" value="1"/>
</dbReference>
<dbReference type="Pfam" id="PF13655">
    <property type="entry name" value="RVT_N"/>
    <property type="match status" value="1"/>
</dbReference>
<dbReference type="PANTHER" id="PTHR34047">
    <property type="entry name" value="NUCLEAR INTRON MATURASE 1, MITOCHONDRIAL-RELATED"/>
    <property type="match status" value="1"/>
</dbReference>
<accession>A0A2X3C6N3</accession>
<evidence type="ECO:0000259" key="3">
    <source>
        <dbReference type="Pfam" id="PF13655"/>
    </source>
</evidence>
<dbReference type="Pfam" id="PF00078">
    <property type="entry name" value="RVT_1"/>
    <property type="match status" value="1"/>
</dbReference>
<proteinExistence type="inferred from homology"/>
<evidence type="ECO:0000256" key="1">
    <source>
        <dbReference type="ARBA" id="ARBA00034120"/>
    </source>
</evidence>